<evidence type="ECO:0000313" key="1">
    <source>
        <dbReference type="EMBL" id="KAL3965100.1"/>
    </source>
</evidence>
<gene>
    <name evidence="1" type="ORF">ACCO45_002104</name>
</gene>
<dbReference type="Proteomes" id="UP001638806">
    <property type="component" value="Unassembled WGS sequence"/>
</dbReference>
<name>A0ACC4E8X4_PURLI</name>
<reference evidence="1" key="1">
    <citation type="submission" date="2024-12" db="EMBL/GenBank/DDBJ databases">
        <title>Comparative genomics and development of molecular markers within Purpureocillium lilacinum and among Purpureocillium species.</title>
        <authorList>
            <person name="Yeh Z.-Y."/>
            <person name="Ni N.-T."/>
            <person name="Lo P.-H."/>
            <person name="Mushyakhwo K."/>
            <person name="Lin C.-F."/>
            <person name="Nai Y.-S."/>
        </authorList>
    </citation>
    <scope>NUCLEOTIDE SEQUENCE</scope>
    <source>
        <strain evidence="1">NCHU-NPUST-175</strain>
    </source>
</reference>
<accession>A0ACC4E8X4</accession>
<protein>
    <submittedName>
        <fullName evidence="1">Uncharacterized protein</fullName>
    </submittedName>
</protein>
<organism evidence="1 2">
    <name type="scientific">Purpureocillium lilacinum</name>
    <name type="common">Paecilomyces lilacinus</name>
    <dbReference type="NCBI Taxonomy" id="33203"/>
    <lineage>
        <taxon>Eukaryota</taxon>
        <taxon>Fungi</taxon>
        <taxon>Dikarya</taxon>
        <taxon>Ascomycota</taxon>
        <taxon>Pezizomycotina</taxon>
        <taxon>Sordariomycetes</taxon>
        <taxon>Hypocreomycetidae</taxon>
        <taxon>Hypocreales</taxon>
        <taxon>Ophiocordycipitaceae</taxon>
        <taxon>Purpureocillium</taxon>
    </lineage>
</organism>
<evidence type="ECO:0000313" key="2">
    <source>
        <dbReference type="Proteomes" id="UP001638806"/>
    </source>
</evidence>
<keyword evidence="2" id="KW-1185">Reference proteome</keyword>
<sequence>MGSLASGGTGGSCGAEAWLPSCGKSDLDPLPDNTTRRKKEGTLRPFQKAPPPGHCHRILVPVPYLVAVSRPVRPQRHLCQDQSMQASQATVPKRARIQAAELGGGKPPVRSPKWLAGLGLPRLRRRH</sequence>
<proteinExistence type="predicted"/>
<comment type="caution">
    <text evidence="1">The sequence shown here is derived from an EMBL/GenBank/DDBJ whole genome shotgun (WGS) entry which is preliminary data.</text>
</comment>
<dbReference type="EMBL" id="JBGNUJ010000002">
    <property type="protein sequence ID" value="KAL3965100.1"/>
    <property type="molecule type" value="Genomic_DNA"/>
</dbReference>